<organism evidence="2 3">
    <name type="scientific">Rhizoctonia solani</name>
    <dbReference type="NCBI Taxonomy" id="456999"/>
    <lineage>
        <taxon>Eukaryota</taxon>
        <taxon>Fungi</taxon>
        <taxon>Dikarya</taxon>
        <taxon>Basidiomycota</taxon>
        <taxon>Agaricomycotina</taxon>
        <taxon>Agaricomycetes</taxon>
        <taxon>Cantharellales</taxon>
        <taxon>Ceratobasidiaceae</taxon>
        <taxon>Rhizoctonia</taxon>
    </lineage>
</organism>
<feature type="region of interest" description="Disordered" evidence="1">
    <location>
        <begin position="404"/>
        <end position="434"/>
    </location>
</feature>
<dbReference type="EMBL" id="CAJMXA010000680">
    <property type="protein sequence ID" value="CAE6439381.1"/>
    <property type="molecule type" value="Genomic_DNA"/>
</dbReference>
<proteinExistence type="predicted"/>
<protein>
    <submittedName>
        <fullName evidence="2">Uncharacterized protein</fullName>
    </submittedName>
</protein>
<dbReference type="AlphaFoldDB" id="A0A8H2Y044"/>
<name>A0A8H2Y044_9AGAM</name>
<gene>
    <name evidence="2" type="ORF">RDB_LOCUS34738</name>
</gene>
<evidence type="ECO:0000256" key="1">
    <source>
        <dbReference type="SAM" id="MobiDB-lite"/>
    </source>
</evidence>
<comment type="caution">
    <text evidence="2">The sequence shown here is derived from an EMBL/GenBank/DDBJ whole genome shotgun (WGS) entry which is preliminary data.</text>
</comment>
<accession>A0A8H2Y044</accession>
<reference evidence="2" key="1">
    <citation type="submission" date="2021-01" db="EMBL/GenBank/DDBJ databases">
        <authorList>
            <person name="Kaushik A."/>
        </authorList>
    </citation>
    <scope>NUCLEOTIDE SEQUENCE</scope>
    <source>
        <strain evidence="2">AG6-10EEA</strain>
    </source>
</reference>
<sequence>MSRISFDSEVEGGETLDQDDDIPPVLKVSASTRIEYAYMIIVPDPLEGHFGIYQDKLLTNWDKVYWIKIGDGKDITARASQYPNPSQFITIIKIGGRPQSEYGPGKHLESAVFSRHRMGGIFREIEQHPSEWHALYTSTEAVRMRLYAEGLITMLAGFFPYSPHSNKAQQKSELESNNVPAYKWKSIVNYIKYSTQRNTGSSIAPLPQVEPEVFPMVYIVATPSTHKESKNLGVARNIIKTAQGDATYWVKIGYACTQHNTPLRLISSKFLTEIPDLSFNGFHLDRSFIEDRTEGIQEAQRIAGVLIKNLKSRFKGITVSDKQNHDWLPIHISFGDETRTVISFLDKYIRTFDTTKGNPKDLVRDPPQPRSIIQNRQDFPTQQAVADRVQRKFLRKNERKRLKTRDDLWEEQETQRREQEKAIGLQISFGGQGG</sequence>
<evidence type="ECO:0000313" key="2">
    <source>
        <dbReference type="EMBL" id="CAE6439381.1"/>
    </source>
</evidence>
<dbReference type="Proteomes" id="UP000663853">
    <property type="component" value="Unassembled WGS sequence"/>
</dbReference>
<evidence type="ECO:0000313" key="3">
    <source>
        <dbReference type="Proteomes" id="UP000663853"/>
    </source>
</evidence>